<name>A0ABS4QP54_9NOCA</name>
<keyword evidence="5" id="KW-1185">Reference proteome</keyword>
<reference evidence="4 5" key="1">
    <citation type="submission" date="2021-03" db="EMBL/GenBank/DDBJ databases">
        <title>Sequencing the genomes of 1000 actinobacteria strains.</title>
        <authorList>
            <person name="Klenk H.-P."/>
        </authorList>
    </citation>
    <scope>NUCLEOTIDE SEQUENCE [LARGE SCALE GENOMIC DNA]</scope>
    <source>
        <strain evidence="4 5">DSM 45516</strain>
    </source>
</reference>
<protein>
    <submittedName>
        <fullName evidence="4">Acetyl esterase/lipase</fullName>
    </submittedName>
</protein>
<comment type="caution">
    <text evidence="4">The sequence shown here is derived from an EMBL/GenBank/DDBJ whole genome shotgun (WGS) entry which is preliminary data.</text>
</comment>
<sequence length="388" mass="41492">MIRWIVALLGLALAALLAVITFVISWAAIPPRLIPLSLLVSNGGLYVIPAALLGLGIAAILRQQRNATLLRILGKIVGIVCVTATVAACFPLVASWREAHRRGADLSVLDYLTGGSNTGAPMAAMSTTYATVDGTNLLLDPKLPSSAAASPRPAVVWVHGGGWSDGDRGEAPEWHRWLNDKGYAVFAIEYRLAPPPRWNQAPGDVKCAVGWIKLHAREFGVDPERIMLAGGSAGGNLALLGAYGDDRVAPSCPAGDTSVRAVAAFYPPNDLALGYHNSGDPEYARKVLRDYVGGTPEEFPDRYAAASPITYARPGVPPTLLLHGTRDHVVAYEQSELLAAKLETAGVQHDLLPIPYGEHAFDLSWGDWGAQLSREVFARFLDRHFPAS</sequence>
<accession>A0ABS4QP54</accession>
<evidence type="ECO:0000256" key="2">
    <source>
        <dbReference type="SAM" id="Phobius"/>
    </source>
</evidence>
<dbReference type="Gene3D" id="3.40.50.1820">
    <property type="entry name" value="alpha/beta hydrolase"/>
    <property type="match status" value="1"/>
</dbReference>
<evidence type="ECO:0000259" key="3">
    <source>
        <dbReference type="Pfam" id="PF20434"/>
    </source>
</evidence>
<feature type="transmembrane region" description="Helical" evidence="2">
    <location>
        <begin position="73"/>
        <end position="96"/>
    </location>
</feature>
<keyword evidence="2" id="KW-1133">Transmembrane helix</keyword>
<dbReference type="InterPro" id="IPR029058">
    <property type="entry name" value="AB_hydrolase_fold"/>
</dbReference>
<dbReference type="InterPro" id="IPR049492">
    <property type="entry name" value="BD-FAE-like_dom"/>
</dbReference>
<dbReference type="InterPro" id="IPR050300">
    <property type="entry name" value="GDXG_lipolytic_enzyme"/>
</dbReference>
<keyword evidence="2" id="KW-0812">Transmembrane</keyword>
<proteinExistence type="predicted"/>
<organism evidence="4 5">
    <name type="scientific">Nocardia goodfellowii</name>
    <dbReference type="NCBI Taxonomy" id="882446"/>
    <lineage>
        <taxon>Bacteria</taxon>
        <taxon>Bacillati</taxon>
        <taxon>Actinomycetota</taxon>
        <taxon>Actinomycetes</taxon>
        <taxon>Mycobacteriales</taxon>
        <taxon>Nocardiaceae</taxon>
        <taxon>Nocardia</taxon>
    </lineage>
</organism>
<keyword evidence="2" id="KW-0472">Membrane</keyword>
<dbReference type="Proteomes" id="UP001519325">
    <property type="component" value="Unassembled WGS sequence"/>
</dbReference>
<feature type="domain" description="BD-FAE-like" evidence="3">
    <location>
        <begin position="142"/>
        <end position="342"/>
    </location>
</feature>
<dbReference type="Pfam" id="PF20434">
    <property type="entry name" value="BD-FAE"/>
    <property type="match status" value="1"/>
</dbReference>
<evidence type="ECO:0000313" key="5">
    <source>
        <dbReference type="Proteomes" id="UP001519325"/>
    </source>
</evidence>
<dbReference type="EMBL" id="JAGGMR010000001">
    <property type="protein sequence ID" value="MBP2193489.1"/>
    <property type="molecule type" value="Genomic_DNA"/>
</dbReference>
<gene>
    <name evidence="4" type="ORF">BJ987_006390</name>
</gene>
<evidence type="ECO:0000256" key="1">
    <source>
        <dbReference type="ARBA" id="ARBA00022801"/>
    </source>
</evidence>
<dbReference type="SUPFAM" id="SSF53474">
    <property type="entry name" value="alpha/beta-Hydrolases"/>
    <property type="match status" value="1"/>
</dbReference>
<keyword evidence="1" id="KW-0378">Hydrolase</keyword>
<dbReference type="PANTHER" id="PTHR48081">
    <property type="entry name" value="AB HYDROLASE SUPERFAMILY PROTEIN C4A8.06C"/>
    <property type="match status" value="1"/>
</dbReference>
<evidence type="ECO:0000313" key="4">
    <source>
        <dbReference type="EMBL" id="MBP2193489.1"/>
    </source>
</evidence>
<dbReference type="PANTHER" id="PTHR48081:SF13">
    <property type="entry name" value="ALPHA_BETA HYDROLASE"/>
    <property type="match status" value="1"/>
</dbReference>
<feature type="transmembrane region" description="Helical" evidence="2">
    <location>
        <begin position="43"/>
        <end position="61"/>
    </location>
</feature>